<reference evidence="1 2" key="1">
    <citation type="journal article" date="2019" name="Commun. Biol.">
        <title>The bagworm genome reveals a unique fibroin gene that provides high tensile strength.</title>
        <authorList>
            <person name="Kono N."/>
            <person name="Nakamura H."/>
            <person name="Ohtoshi R."/>
            <person name="Tomita M."/>
            <person name="Numata K."/>
            <person name="Arakawa K."/>
        </authorList>
    </citation>
    <scope>NUCLEOTIDE SEQUENCE [LARGE SCALE GENOMIC DNA]</scope>
</reference>
<comment type="caution">
    <text evidence="1">The sequence shown here is derived from an EMBL/GenBank/DDBJ whole genome shotgun (WGS) entry which is preliminary data.</text>
</comment>
<gene>
    <name evidence="1" type="ORF">EVAR_19951_1</name>
</gene>
<evidence type="ECO:0000313" key="2">
    <source>
        <dbReference type="Proteomes" id="UP000299102"/>
    </source>
</evidence>
<organism evidence="1 2">
    <name type="scientific">Eumeta variegata</name>
    <name type="common">Bagworm moth</name>
    <name type="synonym">Eumeta japonica</name>
    <dbReference type="NCBI Taxonomy" id="151549"/>
    <lineage>
        <taxon>Eukaryota</taxon>
        <taxon>Metazoa</taxon>
        <taxon>Ecdysozoa</taxon>
        <taxon>Arthropoda</taxon>
        <taxon>Hexapoda</taxon>
        <taxon>Insecta</taxon>
        <taxon>Pterygota</taxon>
        <taxon>Neoptera</taxon>
        <taxon>Endopterygota</taxon>
        <taxon>Lepidoptera</taxon>
        <taxon>Glossata</taxon>
        <taxon>Ditrysia</taxon>
        <taxon>Tineoidea</taxon>
        <taxon>Psychidae</taxon>
        <taxon>Oiketicinae</taxon>
        <taxon>Eumeta</taxon>
    </lineage>
</organism>
<proteinExistence type="predicted"/>
<dbReference type="AlphaFoldDB" id="A0A4C1YKC5"/>
<dbReference type="Proteomes" id="UP000299102">
    <property type="component" value="Unassembled WGS sequence"/>
</dbReference>
<dbReference type="EMBL" id="BGZK01001243">
    <property type="protein sequence ID" value="GBP75302.1"/>
    <property type="molecule type" value="Genomic_DNA"/>
</dbReference>
<evidence type="ECO:0000313" key="1">
    <source>
        <dbReference type="EMBL" id="GBP75302.1"/>
    </source>
</evidence>
<keyword evidence="2" id="KW-1185">Reference proteome</keyword>
<sequence length="89" mass="9622">MQAAIANGGEGPPAAEPPAGARRIPMFAYLIQALSLPGSPCRRPVCTRSPINWRSLECGLNFGTSLCQPMSIHDRSLVFNFVNGYCKSR</sequence>
<name>A0A4C1YKC5_EUMVA</name>
<protein>
    <submittedName>
        <fullName evidence="1">Uncharacterized protein</fullName>
    </submittedName>
</protein>
<accession>A0A4C1YKC5</accession>